<dbReference type="EMBL" id="JAKLUA010000001">
    <property type="protein sequence ID" value="MCG2666162.1"/>
    <property type="molecule type" value="Genomic_DNA"/>
</dbReference>
<organism evidence="1 2">
    <name type="scientific">Bradyrhizobium zhengyangense</name>
    <dbReference type="NCBI Taxonomy" id="2911009"/>
    <lineage>
        <taxon>Bacteria</taxon>
        <taxon>Pseudomonadati</taxon>
        <taxon>Pseudomonadota</taxon>
        <taxon>Alphaproteobacteria</taxon>
        <taxon>Hyphomicrobiales</taxon>
        <taxon>Nitrobacteraceae</taxon>
        <taxon>Bradyrhizobium</taxon>
    </lineage>
</organism>
<dbReference type="RefSeq" id="WP_237869327.1">
    <property type="nucleotide sequence ID" value="NZ_JAKLUA010000001.1"/>
</dbReference>
<reference evidence="1" key="1">
    <citation type="submission" date="2022-01" db="EMBL/GenBank/DDBJ databases">
        <title>Genome sequnece data of strain Bradyrhizobium sp. nov.</title>
        <authorList>
            <person name="Zhang J."/>
        </authorList>
    </citation>
    <scope>NUCLEOTIDE SEQUENCE</scope>
    <source>
        <strain evidence="1">WYCCWR 12774</strain>
    </source>
</reference>
<gene>
    <name evidence="1" type="ORF">L6637_04335</name>
</gene>
<accession>A0ABS9LHC1</accession>
<evidence type="ECO:0000313" key="2">
    <source>
        <dbReference type="Proteomes" id="UP001139012"/>
    </source>
</evidence>
<comment type="caution">
    <text evidence="1">The sequence shown here is derived from an EMBL/GenBank/DDBJ whole genome shotgun (WGS) entry which is preliminary data.</text>
</comment>
<evidence type="ECO:0000313" key="1">
    <source>
        <dbReference type="EMBL" id="MCG2666162.1"/>
    </source>
</evidence>
<sequence>MKHAASPRFWKSYEALPANVRRLADANFRLLKSDPNHPSLQFKRVGRYWSARVGLRYGALAVEANGDYVWFWIGSHADYDRLVQ</sequence>
<keyword evidence="2" id="KW-1185">Reference proteome</keyword>
<dbReference type="Proteomes" id="UP001139012">
    <property type="component" value="Unassembled WGS sequence"/>
</dbReference>
<protein>
    <recommendedName>
        <fullName evidence="3">Type II toxin-antitoxin system RelE/ParE family toxin</fullName>
    </recommendedName>
</protein>
<proteinExistence type="predicted"/>
<evidence type="ECO:0008006" key="3">
    <source>
        <dbReference type="Google" id="ProtNLM"/>
    </source>
</evidence>
<name>A0ABS9LHC1_9BRAD</name>